<dbReference type="Proteomes" id="UP001062846">
    <property type="component" value="Chromosome 8"/>
</dbReference>
<gene>
    <name evidence="1" type="ORF">RHMOL_Rhmol08G0314100</name>
</gene>
<protein>
    <submittedName>
        <fullName evidence="1">Uncharacterized protein</fullName>
    </submittedName>
</protein>
<evidence type="ECO:0000313" key="2">
    <source>
        <dbReference type="Proteomes" id="UP001062846"/>
    </source>
</evidence>
<organism evidence="1 2">
    <name type="scientific">Rhododendron molle</name>
    <name type="common">Chinese azalea</name>
    <name type="synonym">Azalea mollis</name>
    <dbReference type="NCBI Taxonomy" id="49168"/>
    <lineage>
        <taxon>Eukaryota</taxon>
        <taxon>Viridiplantae</taxon>
        <taxon>Streptophyta</taxon>
        <taxon>Embryophyta</taxon>
        <taxon>Tracheophyta</taxon>
        <taxon>Spermatophyta</taxon>
        <taxon>Magnoliopsida</taxon>
        <taxon>eudicotyledons</taxon>
        <taxon>Gunneridae</taxon>
        <taxon>Pentapetalae</taxon>
        <taxon>asterids</taxon>
        <taxon>Ericales</taxon>
        <taxon>Ericaceae</taxon>
        <taxon>Ericoideae</taxon>
        <taxon>Rhodoreae</taxon>
        <taxon>Rhododendron</taxon>
    </lineage>
</organism>
<accession>A0ACC0MW07</accession>
<sequence>MSSSSSTNINYSPYNGDEKCECGRRAVMRPSLTVKNPGRRFLGCKNWKKRNGCNFFEWVDPETCPRGLEYAKIMQAKKEELERQVEELKMINEGLETRNQMVEEENEALFVKIADLTEMNVNLANTNEALRAQIGIRKTIQIGTRFLNIIVLVVVIVFVIGVLVSRVKHTPKKKTLYLPEI</sequence>
<evidence type="ECO:0000313" key="1">
    <source>
        <dbReference type="EMBL" id="KAI8544677.1"/>
    </source>
</evidence>
<proteinExistence type="predicted"/>
<keyword evidence="2" id="KW-1185">Reference proteome</keyword>
<reference evidence="1" key="1">
    <citation type="submission" date="2022-02" db="EMBL/GenBank/DDBJ databases">
        <title>Plant Genome Project.</title>
        <authorList>
            <person name="Zhang R.-G."/>
        </authorList>
    </citation>
    <scope>NUCLEOTIDE SEQUENCE</scope>
    <source>
        <strain evidence="1">AT1</strain>
    </source>
</reference>
<comment type="caution">
    <text evidence="1">The sequence shown here is derived from an EMBL/GenBank/DDBJ whole genome shotgun (WGS) entry which is preliminary data.</text>
</comment>
<name>A0ACC0MW07_RHOML</name>
<dbReference type="EMBL" id="CM046395">
    <property type="protein sequence ID" value="KAI8544677.1"/>
    <property type="molecule type" value="Genomic_DNA"/>
</dbReference>